<name>A0A6G1DTP8_9ORYZ</name>
<proteinExistence type="predicted"/>
<dbReference type="Proteomes" id="UP000479710">
    <property type="component" value="Unassembled WGS sequence"/>
</dbReference>
<gene>
    <name evidence="1" type="ORF">E2562_000544</name>
</gene>
<protein>
    <submittedName>
        <fullName evidence="1">Uncharacterized protein</fullName>
    </submittedName>
</protein>
<comment type="caution">
    <text evidence="1">The sequence shown here is derived from an EMBL/GenBank/DDBJ whole genome shotgun (WGS) entry which is preliminary data.</text>
</comment>
<keyword evidence="2" id="KW-1185">Reference proteome</keyword>
<sequence>MCIVPLCFTLSCSLLTASSFSLAMALGPILLLSPLASHRRRSAAAGPCSGLLSSSAVAMAIVTVSSPFPPLENRLGRHRSTAPPWMPHFFPFLSPAVSASSSPADLAP</sequence>
<accession>A0A6G1DTP8</accession>
<evidence type="ECO:0000313" key="2">
    <source>
        <dbReference type="Proteomes" id="UP000479710"/>
    </source>
</evidence>
<organism evidence="1 2">
    <name type="scientific">Oryza meyeriana var. granulata</name>
    <dbReference type="NCBI Taxonomy" id="110450"/>
    <lineage>
        <taxon>Eukaryota</taxon>
        <taxon>Viridiplantae</taxon>
        <taxon>Streptophyta</taxon>
        <taxon>Embryophyta</taxon>
        <taxon>Tracheophyta</taxon>
        <taxon>Spermatophyta</taxon>
        <taxon>Magnoliopsida</taxon>
        <taxon>Liliopsida</taxon>
        <taxon>Poales</taxon>
        <taxon>Poaceae</taxon>
        <taxon>BOP clade</taxon>
        <taxon>Oryzoideae</taxon>
        <taxon>Oryzeae</taxon>
        <taxon>Oryzinae</taxon>
        <taxon>Oryza</taxon>
        <taxon>Oryza meyeriana</taxon>
    </lineage>
</organism>
<dbReference type="AlphaFoldDB" id="A0A6G1DTP8"/>
<evidence type="ECO:0000313" key="1">
    <source>
        <dbReference type="EMBL" id="KAF0915900.1"/>
    </source>
</evidence>
<dbReference type="EMBL" id="SPHZ02000005">
    <property type="protein sequence ID" value="KAF0915900.1"/>
    <property type="molecule type" value="Genomic_DNA"/>
</dbReference>
<reference evidence="1 2" key="1">
    <citation type="submission" date="2019-11" db="EMBL/GenBank/DDBJ databases">
        <title>Whole genome sequence of Oryza granulata.</title>
        <authorList>
            <person name="Li W."/>
        </authorList>
    </citation>
    <scope>NUCLEOTIDE SEQUENCE [LARGE SCALE GENOMIC DNA]</scope>
    <source>
        <strain evidence="2">cv. Menghai</strain>
        <tissue evidence="1">Leaf</tissue>
    </source>
</reference>